<dbReference type="AlphaFoldDB" id="A0A4V3WUD9"/>
<feature type="domain" description="FAD-binding" evidence="1">
    <location>
        <begin position="6"/>
        <end position="348"/>
    </location>
</feature>
<dbReference type="SUPFAM" id="SSF51905">
    <property type="entry name" value="FAD/NAD(P)-binding domain"/>
    <property type="match status" value="1"/>
</dbReference>
<dbReference type="Pfam" id="PF01494">
    <property type="entry name" value="FAD_binding_3"/>
    <property type="match status" value="1"/>
</dbReference>
<protein>
    <submittedName>
        <fullName evidence="2">FAD-binding monooxygenase</fullName>
    </submittedName>
</protein>
<dbReference type="Proteomes" id="UP000307380">
    <property type="component" value="Unassembled WGS sequence"/>
</dbReference>
<dbReference type="InterPro" id="IPR036188">
    <property type="entry name" value="FAD/NAD-bd_sf"/>
</dbReference>
<keyword evidence="3" id="KW-1185">Reference proteome</keyword>
<dbReference type="InterPro" id="IPR051704">
    <property type="entry name" value="FAD_aromatic-hydroxylase"/>
</dbReference>
<dbReference type="EMBL" id="SSSN01000003">
    <property type="protein sequence ID" value="THG35487.1"/>
    <property type="molecule type" value="Genomic_DNA"/>
</dbReference>
<dbReference type="Gene3D" id="3.50.50.60">
    <property type="entry name" value="FAD/NAD(P)-binding domain"/>
    <property type="match status" value="1"/>
</dbReference>
<dbReference type="InterPro" id="IPR002938">
    <property type="entry name" value="FAD-bd"/>
</dbReference>
<evidence type="ECO:0000313" key="2">
    <source>
        <dbReference type="EMBL" id="THG35487.1"/>
    </source>
</evidence>
<accession>A0A4V3WUD9</accession>
<evidence type="ECO:0000259" key="1">
    <source>
        <dbReference type="Pfam" id="PF01494"/>
    </source>
</evidence>
<sequence>MAGRTILISGGGIAGPAVAYWLQRYGFDCTIVERSAAPRAGGHAVDLRGASPWVVERMGLLDAVRARSLHERGLRMVDARGTKKVEMPAEAFGGRGVVADIEILRGDLAGILADATGDDVEYRYDQRVVGLEQDGDGVHARFSSGDEQRFDLVIGADGSHSTVRRLSFGPESRFSHPLGAYNAHFSISPELAAASGLDRDSSDDWFTIHNAPGRRMVGTRPDRDGGVKAMFIFGAEGVDAGVLRDPVEQRRVLRERFAGMGWKTPALLAAMDMADDFYFDSYAQVKMPSWVNGRVALLGDAGYSPSPASGQGTNLAIVGAYVLAGELALTQGDPAGLTEYEGAMRDYVERNQKLMPGGVDIMIPRSAAAIRMGHVLNRVMLSKPLRPLVARAFAAEDPFTPREYPDQLADAASSN</sequence>
<dbReference type="RefSeq" id="WP_136422954.1">
    <property type="nucleotide sequence ID" value="NZ_SSSN01000003.1"/>
</dbReference>
<dbReference type="GO" id="GO:0004497">
    <property type="term" value="F:monooxygenase activity"/>
    <property type="evidence" value="ECO:0007669"/>
    <property type="project" value="UniProtKB-KW"/>
</dbReference>
<dbReference type="PRINTS" id="PR00420">
    <property type="entry name" value="RNGMNOXGNASE"/>
</dbReference>
<dbReference type="Gene3D" id="3.30.9.10">
    <property type="entry name" value="D-Amino Acid Oxidase, subunit A, domain 2"/>
    <property type="match status" value="1"/>
</dbReference>
<reference evidence="2 3" key="1">
    <citation type="submission" date="2019-04" db="EMBL/GenBank/DDBJ databases">
        <authorList>
            <person name="Jiang L."/>
        </authorList>
    </citation>
    <scope>NUCLEOTIDE SEQUENCE [LARGE SCALE GENOMIC DNA]</scope>
    <source>
        <strain evidence="2 3">YIM 131861</strain>
    </source>
</reference>
<dbReference type="PANTHER" id="PTHR46865">
    <property type="entry name" value="OXIDOREDUCTASE-RELATED"/>
    <property type="match status" value="1"/>
</dbReference>
<comment type="caution">
    <text evidence="2">The sequence shown here is derived from an EMBL/GenBank/DDBJ whole genome shotgun (WGS) entry which is preliminary data.</text>
</comment>
<organism evidence="2 3">
    <name type="scientific">Orlajensenia flava</name>
    <dbReference type="NCBI Taxonomy" id="2565934"/>
    <lineage>
        <taxon>Bacteria</taxon>
        <taxon>Bacillati</taxon>
        <taxon>Actinomycetota</taxon>
        <taxon>Actinomycetes</taxon>
        <taxon>Micrococcales</taxon>
        <taxon>Microbacteriaceae</taxon>
        <taxon>Orlajensenia</taxon>
    </lineage>
</organism>
<dbReference type="GO" id="GO:0071949">
    <property type="term" value="F:FAD binding"/>
    <property type="evidence" value="ECO:0007669"/>
    <property type="project" value="InterPro"/>
</dbReference>
<name>A0A4V3WUD9_9MICO</name>
<evidence type="ECO:0000313" key="3">
    <source>
        <dbReference type="Proteomes" id="UP000307380"/>
    </source>
</evidence>
<keyword evidence="2" id="KW-0503">Monooxygenase</keyword>
<keyword evidence="2" id="KW-0560">Oxidoreductase</keyword>
<gene>
    <name evidence="2" type="ORF">E6C70_05440</name>
</gene>
<dbReference type="OrthoDB" id="3356051at2"/>
<proteinExistence type="predicted"/>
<dbReference type="PANTHER" id="PTHR46865:SF2">
    <property type="entry name" value="MONOOXYGENASE"/>
    <property type="match status" value="1"/>
</dbReference>